<reference evidence="2 3" key="1">
    <citation type="submission" date="2022-02" db="EMBL/GenBank/DDBJ databases">
        <title>The car tank lid bacteriome: a reservoir of bacteria with potential in bioremediation of fuel.</title>
        <authorList>
            <person name="Vidal-Verdu A."/>
            <person name="Gomez-Martinez D."/>
            <person name="Latorre-Perez A."/>
            <person name="Pereto J."/>
            <person name="Porcar M."/>
        </authorList>
    </citation>
    <scope>NUCLEOTIDE SEQUENCE [LARGE SCALE GENOMIC DNA]</scope>
    <source>
        <strain evidence="2 3">4D.3</strain>
    </source>
</reference>
<accession>A0ABT0J853</accession>
<proteinExistence type="predicted"/>
<evidence type="ECO:0000313" key="3">
    <source>
        <dbReference type="Proteomes" id="UP001651050"/>
    </source>
</evidence>
<evidence type="ECO:0000256" key="1">
    <source>
        <dbReference type="SAM" id="MobiDB-lite"/>
    </source>
</evidence>
<gene>
    <name evidence="2" type="ORF">M1843_18165</name>
</gene>
<protein>
    <submittedName>
        <fullName evidence="2">Uncharacterized protein</fullName>
    </submittedName>
</protein>
<feature type="compositionally biased region" description="Basic residues" evidence="1">
    <location>
        <begin position="12"/>
        <end position="22"/>
    </location>
</feature>
<comment type="caution">
    <text evidence="2">The sequence shown here is derived from an EMBL/GenBank/DDBJ whole genome shotgun (WGS) entry which is preliminary data.</text>
</comment>
<sequence>MTSRVQDAISWRRPRRPRRGARARVGAAAGIVGAAVDLALSAAGGTSATSLDDGLLGTQHPRVPRDPAQPVAELPCVVVGGVAPWEPDSWAGRPRLWATARRFRVELSGADGDVDLDPSALTLRSLAVTPGERGPVTLDTRCDATVAGPGLEIVVQGTWLAIAWLGHLAGWRDPGVPSAPGVG</sequence>
<evidence type="ECO:0000313" key="2">
    <source>
        <dbReference type="EMBL" id="MCK9795676.1"/>
    </source>
</evidence>
<name>A0ABT0J853_9MICO</name>
<dbReference type="EMBL" id="JALQCY010000006">
    <property type="protein sequence ID" value="MCK9795676.1"/>
    <property type="molecule type" value="Genomic_DNA"/>
</dbReference>
<dbReference type="RefSeq" id="WP_416345527.1">
    <property type="nucleotide sequence ID" value="NZ_JALQCY010000006.1"/>
</dbReference>
<organism evidence="2 3">
    <name type="scientific">Isoptericola peretonis</name>
    <dbReference type="NCBI Taxonomy" id="2918523"/>
    <lineage>
        <taxon>Bacteria</taxon>
        <taxon>Bacillati</taxon>
        <taxon>Actinomycetota</taxon>
        <taxon>Actinomycetes</taxon>
        <taxon>Micrococcales</taxon>
        <taxon>Promicromonosporaceae</taxon>
        <taxon>Isoptericola</taxon>
    </lineage>
</organism>
<dbReference type="Proteomes" id="UP001651050">
    <property type="component" value="Unassembled WGS sequence"/>
</dbReference>
<feature type="region of interest" description="Disordered" evidence="1">
    <location>
        <begin position="1"/>
        <end position="23"/>
    </location>
</feature>
<keyword evidence="3" id="KW-1185">Reference proteome</keyword>